<organism evidence="2 3">
    <name type="scientific">Lactobacillus kullabergensis</name>
    <dbReference type="NCBI Taxonomy" id="1218493"/>
    <lineage>
        <taxon>Bacteria</taxon>
        <taxon>Bacillati</taxon>
        <taxon>Bacillota</taxon>
        <taxon>Bacilli</taxon>
        <taxon>Lactobacillales</taxon>
        <taxon>Lactobacillaceae</taxon>
        <taxon>Lactobacillus</taxon>
    </lineage>
</organism>
<reference evidence="2 3" key="1">
    <citation type="submission" date="2014-12" db="EMBL/GenBank/DDBJ databases">
        <title>Comparative genomics of the lactic acid bacteria isolated from the honey bee gut.</title>
        <authorList>
            <person name="Ellegaard K.M."/>
            <person name="Tamarit D."/>
            <person name="Javelind E."/>
            <person name="Olofsson T."/>
            <person name="Andersson S.G."/>
            <person name="Vasquez A."/>
        </authorList>
    </citation>
    <scope>NUCLEOTIDE SEQUENCE [LARGE SCALE GENOMIC DNA]</scope>
    <source>
        <strain evidence="2 3">Biut2</strain>
    </source>
</reference>
<dbReference type="InterPro" id="IPR006026">
    <property type="entry name" value="Peptidase_Metallo"/>
</dbReference>
<dbReference type="AlphaFoldDB" id="A0A0F4LIQ8"/>
<gene>
    <name evidence="2" type="ORF">JF76_03790</name>
</gene>
<evidence type="ECO:0000313" key="2">
    <source>
        <dbReference type="EMBL" id="KJY58223.1"/>
    </source>
</evidence>
<dbReference type="Pfam" id="PF16313">
    <property type="entry name" value="DUF4953"/>
    <property type="match status" value="1"/>
</dbReference>
<evidence type="ECO:0000259" key="1">
    <source>
        <dbReference type="SMART" id="SM00235"/>
    </source>
</evidence>
<sequence>MKISSKLVKSAVISLSLITLIGTTIPIVATPTTIQAKKAKKKHYVTAKNKHQFKFGYAYVYNKKKHCYIGHKMSKKERQQFNMPKEQKIQKAKSNYDVPNINNFNNTICSQYSLLGYRWNKINLTFNDNHLNAHQQELAENSIEKINNLNSIKLSKTNKKADITIQIAKKENPRVVGQSTYTISDDDKYKNINLYEIAEINIYNNSILTQVSENIIDYDTLFKHVILHEVGHCLGLKHNPTQSRIMNVTNSRSEHITDPDQDYINDLAVLYQN</sequence>
<proteinExistence type="predicted"/>
<feature type="domain" description="Peptidase metallopeptidase" evidence="1">
    <location>
        <begin position="115"/>
        <end position="273"/>
    </location>
</feature>
<comment type="caution">
    <text evidence="2">The sequence shown here is derived from an EMBL/GenBank/DDBJ whole genome shotgun (WGS) entry which is preliminary data.</text>
</comment>
<name>A0A0F4LIQ8_9LACO</name>
<dbReference type="GO" id="GO:0008270">
    <property type="term" value="F:zinc ion binding"/>
    <property type="evidence" value="ECO:0007669"/>
    <property type="project" value="InterPro"/>
</dbReference>
<dbReference type="InterPro" id="IPR024079">
    <property type="entry name" value="MetalloPept_cat_dom_sf"/>
</dbReference>
<dbReference type="Gene3D" id="3.40.390.10">
    <property type="entry name" value="Collagenase (Catalytic Domain)"/>
    <property type="match status" value="1"/>
</dbReference>
<protein>
    <recommendedName>
        <fullName evidence="1">Peptidase metallopeptidase domain-containing protein</fullName>
    </recommendedName>
</protein>
<dbReference type="EMBL" id="JXBY01000009">
    <property type="protein sequence ID" value="KJY58223.1"/>
    <property type="molecule type" value="Genomic_DNA"/>
</dbReference>
<dbReference type="InterPro" id="IPR032534">
    <property type="entry name" value="EcxA_zinc-bd"/>
</dbReference>
<dbReference type="GO" id="GO:0006508">
    <property type="term" value="P:proteolysis"/>
    <property type="evidence" value="ECO:0007669"/>
    <property type="project" value="InterPro"/>
</dbReference>
<dbReference type="SMART" id="SM00235">
    <property type="entry name" value="ZnMc"/>
    <property type="match status" value="1"/>
</dbReference>
<accession>A0A0F4LIQ8</accession>
<dbReference type="HOGENOM" id="CLU_972514_0_0_9"/>
<dbReference type="PATRIC" id="fig|1218493.3.peg.401"/>
<dbReference type="GO" id="GO:0008237">
    <property type="term" value="F:metallopeptidase activity"/>
    <property type="evidence" value="ECO:0007669"/>
    <property type="project" value="InterPro"/>
</dbReference>
<dbReference type="SUPFAM" id="SSF55486">
    <property type="entry name" value="Metalloproteases ('zincins'), catalytic domain"/>
    <property type="match status" value="1"/>
</dbReference>
<evidence type="ECO:0000313" key="3">
    <source>
        <dbReference type="Proteomes" id="UP000033533"/>
    </source>
</evidence>
<dbReference type="Proteomes" id="UP000033533">
    <property type="component" value="Unassembled WGS sequence"/>
</dbReference>